<keyword evidence="1" id="KW-0732">Signal</keyword>
<dbReference type="EMBL" id="CP014136">
    <property type="protein sequence ID" value="ATA21315.1"/>
    <property type="molecule type" value="Genomic_DNA"/>
</dbReference>
<evidence type="ECO:0008006" key="4">
    <source>
        <dbReference type="Google" id="ProtNLM"/>
    </source>
</evidence>
<dbReference type="KEGG" id="gqu:AWC35_19340"/>
<name>A0A250B5E4_9GAMM</name>
<reference evidence="2 3" key="1">
    <citation type="submission" date="2016-01" db="EMBL/GenBank/DDBJ databases">
        <authorList>
            <person name="Oliw E.H."/>
        </authorList>
    </citation>
    <scope>NUCLEOTIDE SEQUENCE [LARGE SCALE GENOMIC DNA]</scope>
    <source>
        <strain evidence="2 3">FRB97</strain>
    </source>
</reference>
<dbReference type="AlphaFoldDB" id="A0A250B5E4"/>
<evidence type="ECO:0000313" key="3">
    <source>
        <dbReference type="Proteomes" id="UP000217182"/>
    </source>
</evidence>
<keyword evidence="3" id="KW-1185">Reference proteome</keyword>
<accession>A0A250B5E4</accession>
<sequence>MYSQSKLILLTLVLFSSAGCSISRSVNKTIYPPADTKWVNFEVKNPSQYTKPFPLEVRYISHECMKKRISGFDGSVVTEPSYNVIGIPLTQRSGDIWEAKVAMTGGGSCKWTLSAVNVGIEYIDAAHLGKDLIPGSAVGATVAFDADASRNGQFEIISGNRFNYAPKYYPVLEKWSTQKNSTKSDKLNLFGEKSSFFDVRLIVKDNDVWVNYHPTIEENKKVEMIFPYEKKKGVAFTFVYPNGERVSSREIKPDFKKVDEMKVN</sequence>
<feature type="signal peptide" evidence="1">
    <location>
        <begin position="1"/>
        <end position="18"/>
    </location>
</feature>
<feature type="chain" id="PRO_5012038238" description="Lipoprotein" evidence="1">
    <location>
        <begin position="19"/>
        <end position="264"/>
    </location>
</feature>
<organism evidence="2 3">
    <name type="scientific">Gibbsiella quercinecans</name>
    <dbReference type="NCBI Taxonomy" id="929813"/>
    <lineage>
        <taxon>Bacteria</taxon>
        <taxon>Pseudomonadati</taxon>
        <taxon>Pseudomonadota</taxon>
        <taxon>Gammaproteobacteria</taxon>
        <taxon>Enterobacterales</taxon>
        <taxon>Yersiniaceae</taxon>
        <taxon>Gibbsiella</taxon>
    </lineage>
</organism>
<protein>
    <recommendedName>
        <fullName evidence="4">Lipoprotein</fullName>
    </recommendedName>
</protein>
<dbReference type="PROSITE" id="PS51257">
    <property type="entry name" value="PROKAR_LIPOPROTEIN"/>
    <property type="match status" value="1"/>
</dbReference>
<gene>
    <name evidence="2" type="ORF">AWC35_19340</name>
</gene>
<proteinExistence type="predicted"/>
<dbReference type="Proteomes" id="UP000217182">
    <property type="component" value="Chromosome"/>
</dbReference>
<evidence type="ECO:0000313" key="2">
    <source>
        <dbReference type="EMBL" id="ATA21315.1"/>
    </source>
</evidence>
<evidence type="ECO:0000256" key="1">
    <source>
        <dbReference type="SAM" id="SignalP"/>
    </source>
</evidence>
<dbReference type="OrthoDB" id="8890083at2"/>